<dbReference type="GO" id="GO:0061630">
    <property type="term" value="F:ubiquitin protein ligase activity"/>
    <property type="evidence" value="ECO:0007669"/>
    <property type="project" value="UniProtKB-EC"/>
</dbReference>
<keyword evidence="6" id="KW-0833">Ubl conjugation pathway</keyword>
<evidence type="ECO:0000313" key="11">
    <source>
        <dbReference type="EMBL" id="RZB42810.1"/>
    </source>
</evidence>
<evidence type="ECO:0000256" key="8">
    <source>
        <dbReference type="PROSITE-ProRule" id="PRU00175"/>
    </source>
</evidence>
<organism evidence="11 12">
    <name type="scientific">Glycine soja</name>
    <name type="common">Wild soybean</name>
    <dbReference type="NCBI Taxonomy" id="3848"/>
    <lineage>
        <taxon>Eukaryota</taxon>
        <taxon>Viridiplantae</taxon>
        <taxon>Streptophyta</taxon>
        <taxon>Embryophyta</taxon>
        <taxon>Tracheophyta</taxon>
        <taxon>Spermatophyta</taxon>
        <taxon>Magnoliopsida</taxon>
        <taxon>eudicotyledons</taxon>
        <taxon>Gunneridae</taxon>
        <taxon>Pentapetalae</taxon>
        <taxon>rosids</taxon>
        <taxon>fabids</taxon>
        <taxon>Fabales</taxon>
        <taxon>Fabaceae</taxon>
        <taxon>Papilionoideae</taxon>
        <taxon>50 kb inversion clade</taxon>
        <taxon>NPAAA clade</taxon>
        <taxon>indigoferoid/millettioid clade</taxon>
        <taxon>Phaseoleae</taxon>
        <taxon>Glycine</taxon>
        <taxon>Glycine subgen. Soja</taxon>
    </lineage>
</organism>
<dbReference type="Proteomes" id="UP000289340">
    <property type="component" value="Chromosome 20"/>
</dbReference>
<name>A0A445F238_GLYSO</name>
<dbReference type="Pfam" id="PF26133">
    <property type="entry name" value="DUF8039"/>
    <property type="match status" value="1"/>
</dbReference>
<gene>
    <name evidence="11" type="ORF">D0Y65_053411</name>
</gene>
<keyword evidence="4" id="KW-0479">Metal-binding</keyword>
<dbReference type="Gene3D" id="3.30.40.10">
    <property type="entry name" value="Zinc/RING finger domain, C3HC4 (zinc finger)"/>
    <property type="match status" value="1"/>
</dbReference>
<evidence type="ECO:0000259" key="10">
    <source>
        <dbReference type="PROSITE" id="PS50089"/>
    </source>
</evidence>
<comment type="caution">
    <text evidence="11">The sequence shown here is derived from an EMBL/GenBank/DDBJ whole genome shotgun (WGS) entry which is preliminary data.</text>
</comment>
<dbReference type="PANTHER" id="PTHR46463">
    <property type="entry name" value="ZINC FINGER, RING/FYVE/PHD-TYPE"/>
    <property type="match status" value="1"/>
</dbReference>
<keyword evidence="5 8" id="KW-0863">Zinc-finger</keyword>
<dbReference type="PROSITE" id="PS50089">
    <property type="entry name" value="ZF_RING_2"/>
    <property type="match status" value="1"/>
</dbReference>
<evidence type="ECO:0000256" key="7">
    <source>
        <dbReference type="ARBA" id="ARBA00022833"/>
    </source>
</evidence>
<evidence type="ECO:0000256" key="3">
    <source>
        <dbReference type="ARBA" id="ARBA00022679"/>
    </source>
</evidence>
<evidence type="ECO:0000313" key="12">
    <source>
        <dbReference type="Proteomes" id="UP000289340"/>
    </source>
</evidence>
<feature type="compositionally biased region" description="Polar residues" evidence="9">
    <location>
        <begin position="27"/>
        <end position="42"/>
    </location>
</feature>
<dbReference type="InterPro" id="IPR058352">
    <property type="entry name" value="DUF8039"/>
</dbReference>
<dbReference type="EC" id="2.3.2.27" evidence="2"/>
<feature type="domain" description="RING-type" evidence="10">
    <location>
        <begin position="289"/>
        <end position="319"/>
    </location>
</feature>
<evidence type="ECO:0000256" key="5">
    <source>
        <dbReference type="ARBA" id="ARBA00022771"/>
    </source>
</evidence>
<evidence type="ECO:0000256" key="6">
    <source>
        <dbReference type="ARBA" id="ARBA00022786"/>
    </source>
</evidence>
<evidence type="ECO:0000256" key="9">
    <source>
        <dbReference type="SAM" id="MobiDB-lite"/>
    </source>
</evidence>
<evidence type="ECO:0000256" key="2">
    <source>
        <dbReference type="ARBA" id="ARBA00012483"/>
    </source>
</evidence>
<keyword evidence="12" id="KW-1185">Reference proteome</keyword>
<accession>A0A445F238</accession>
<dbReference type="PANTHER" id="PTHR46463:SF27">
    <property type="entry name" value="OS03G0788800 PROTEIN"/>
    <property type="match status" value="1"/>
</dbReference>
<dbReference type="InterPro" id="IPR001841">
    <property type="entry name" value="Znf_RING"/>
</dbReference>
<feature type="compositionally biased region" description="Low complexity" evidence="9">
    <location>
        <begin position="65"/>
        <end position="74"/>
    </location>
</feature>
<keyword evidence="3" id="KW-0808">Transferase</keyword>
<dbReference type="InterPro" id="IPR013083">
    <property type="entry name" value="Znf_RING/FYVE/PHD"/>
</dbReference>
<dbReference type="SUPFAM" id="SSF57850">
    <property type="entry name" value="RING/U-box"/>
    <property type="match status" value="1"/>
</dbReference>
<dbReference type="Pfam" id="PF13639">
    <property type="entry name" value="zf-RING_2"/>
    <property type="match status" value="1"/>
</dbReference>
<reference evidence="11 12" key="1">
    <citation type="submission" date="2018-09" db="EMBL/GenBank/DDBJ databases">
        <title>A high-quality reference genome of wild soybean provides a powerful tool to mine soybean genomes.</title>
        <authorList>
            <person name="Xie M."/>
            <person name="Chung C.Y.L."/>
            <person name="Li M.-W."/>
            <person name="Wong F.-L."/>
            <person name="Chan T.-F."/>
            <person name="Lam H.-M."/>
        </authorList>
    </citation>
    <scope>NUCLEOTIDE SEQUENCE [LARGE SCALE GENOMIC DNA]</scope>
    <source>
        <strain evidence="12">cv. W05</strain>
        <tissue evidence="11">Hypocotyl of etiolated seedlings</tissue>
    </source>
</reference>
<protein>
    <recommendedName>
        <fullName evidence="2">RING-type E3 ubiquitin transferase</fullName>
        <ecNumber evidence="2">2.3.2.27</ecNumber>
    </recommendedName>
</protein>
<proteinExistence type="predicted"/>
<dbReference type="EMBL" id="QZWG01000020">
    <property type="protein sequence ID" value="RZB42810.1"/>
    <property type="molecule type" value="Genomic_DNA"/>
</dbReference>
<keyword evidence="7" id="KW-0862">Zinc</keyword>
<comment type="catalytic activity">
    <reaction evidence="1">
        <text>S-ubiquitinyl-[E2 ubiquitin-conjugating enzyme]-L-cysteine + [acceptor protein]-L-lysine = [E2 ubiquitin-conjugating enzyme]-L-cysteine + N(6)-ubiquitinyl-[acceptor protein]-L-lysine.</text>
        <dbReference type="EC" id="2.3.2.27"/>
    </reaction>
</comment>
<evidence type="ECO:0000256" key="1">
    <source>
        <dbReference type="ARBA" id="ARBA00000900"/>
    </source>
</evidence>
<dbReference type="GO" id="GO:0008270">
    <property type="term" value="F:zinc ion binding"/>
    <property type="evidence" value="ECO:0007669"/>
    <property type="project" value="UniProtKB-KW"/>
</dbReference>
<sequence>MRGVATNVYLWQTSGKPKETGEELATQLAQASKVASSRSNSFLEEGSGRPKHIATPLSSLPPPLESSAPSSSTSQKIRKTTWLRSLATRLIGAKKPVVHVDPATGKADGPHRKKLRTYLGIITRDKVDVTFVNWKEVPAAQKDLILEGIQVEFDIPEASDQRTKKKPFRPCSHRCNHKDLHWLMSLRVYEGLTTVHTVPLDNDQLKVGVEEVRDAIACIPIPIQEVQLVGHTLNTFIAWLTHLVQPFSEQGAGMEENNIINDDNKLEAHLTSTAAFVEGGIHDACDDACSICLEAFYDSDPSTVTSCKHEFHIQCIMEWKASSLRAIVTDLTSSPAAIVTVGFKVLQHFHALSIPCTAKTKSSFGSDFHLLPK</sequence>
<feature type="region of interest" description="Disordered" evidence="9">
    <location>
        <begin position="15"/>
        <end position="78"/>
    </location>
</feature>
<dbReference type="AlphaFoldDB" id="A0A445F238"/>
<evidence type="ECO:0000256" key="4">
    <source>
        <dbReference type="ARBA" id="ARBA00022723"/>
    </source>
</evidence>